<dbReference type="AlphaFoldDB" id="A0A2N3PYT3"/>
<sequence>MQFVIEALRRQGVSLPPERRADVAQTASKLTATSRLLEERLTLANDVHGFLTALRQRATS</sequence>
<comment type="caution">
    <text evidence="1">The sequence shown here is derived from an EMBL/GenBank/DDBJ whole genome shotgun (WGS) entry which is preliminary data.</text>
</comment>
<dbReference type="Proteomes" id="UP000233293">
    <property type="component" value="Unassembled WGS sequence"/>
</dbReference>
<reference evidence="2" key="1">
    <citation type="submission" date="2017-12" db="EMBL/GenBank/DDBJ databases">
        <title>Draft genome sequence of Telmatospirillum siberiense 26-4b1T, an acidotolerant peatland alphaproteobacterium potentially involved in sulfur cycling.</title>
        <authorList>
            <person name="Hausmann B."/>
            <person name="Pjevac P."/>
            <person name="Schreck K."/>
            <person name="Herbold C.W."/>
            <person name="Daims H."/>
            <person name="Wagner M."/>
            <person name="Pester M."/>
            <person name="Loy A."/>
        </authorList>
    </citation>
    <scope>NUCLEOTIDE SEQUENCE [LARGE SCALE GENOMIC DNA]</scope>
    <source>
        <strain evidence="2">26-4b1</strain>
    </source>
</reference>
<accession>A0A2N3PYT3</accession>
<organism evidence="1 2">
    <name type="scientific">Telmatospirillum siberiense</name>
    <dbReference type="NCBI Taxonomy" id="382514"/>
    <lineage>
        <taxon>Bacteria</taxon>
        <taxon>Pseudomonadati</taxon>
        <taxon>Pseudomonadota</taxon>
        <taxon>Alphaproteobacteria</taxon>
        <taxon>Rhodospirillales</taxon>
        <taxon>Rhodospirillaceae</taxon>
        <taxon>Telmatospirillum</taxon>
    </lineage>
</organism>
<dbReference type="EMBL" id="PIUM01000004">
    <property type="protein sequence ID" value="PKU25511.1"/>
    <property type="molecule type" value="Genomic_DNA"/>
</dbReference>
<keyword evidence="2" id="KW-1185">Reference proteome</keyword>
<evidence type="ECO:0000313" key="1">
    <source>
        <dbReference type="EMBL" id="PKU25511.1"/>
    </source>
</evidence>
<name>A0A2N3PYT3_9PROT</name>
<protein>
    <submittedName>
        <fullName evidence="1">Uncharacterized protein</fullName>
    </submittedName>
</protein>
<evidence type="ECO:0000313" key="2">
    <source>
        <dbReference type="Proteomes" id="UP000233293"/>
    </source>
</evidence>
<gene>
    <name evidence="1" type="ORF">CWS72_05445</name>
</gene>
<proteinExistence type="predicted"/>